<accession>A0A378AYK4</accession>
<evidence type="ECO:0000313" key="9">
    <source>
        <dbReference type="EMBL" id="STV25335.1"/>
    </source>
</evidence>
<evidence type="ECO:0000256" key="7">
    <source>
        <dbReference type="ARBA" id="ARBA00023136"/>
    </source>
</evidence>
<dbReference type="Pfam" id="PF03222">
    <property type="entry name" value="Trp_Tyr_perm"/>
    <property type="match status" value="1"/>
</dbReference>
<feature type="transmembrane region" description="Helical" evidence="8">
    <location>
        <begin position="24"/>
        <end position="48"/>
    </location>
</feature>
<evidence type="ECO:0000256" key="5">
    <source>
        <dbReference type="ARBA" id="ARBA00022692"/>
    </source>
</evidence>
<dbReference type="GO" id="GO:0005886">
    <property type="term" value="C:plasma membrane"/>
    <property type="evidence" value="ECO:0007669"/>
    <property type="project" value="UniProtKB-SubCell"/>
</dbReference>
<name>A0A378AYK4_KLEPN</name>
<protein>
    <submittedName>
        <fullName evidence="9">Tyrosine-specific transporter</fullName>
    </submittedName>
</protein>
<keyword evidence="7 8" id="KW-0472">Membrane</keyword>
<dbReference type="EMBL" id="UGMG01000001">
    <property type="protein sequence ID" value="STV25335.1"/>
    <property type="molecule type" value="Genomic_DNA"/>
</dbReference>
<dbReference type="InterPro" id="IPR018227">
    <property type="entry name" value="Amino_acid_transport_2"/>
</dbReference>
<comment type="subcellular location">
    <subcellularLocation>
        <location evidence="1">Cell inner membrane</location>
        <topology evidence="1">Multi-pass membrane protein</topology>
    </subcellularLocation>
</comment>
<evidence type="ECO:0000256" key="2">
    <source>
        <dbReference type="ARBA" id="ARBA00022448"/>
    </source>
</evidence>
<dbReference type="GO" id="GO:0003333">
    <property type="term" value="P:amino acid transmembrane transport"/>
    <property type="evidence" value="ECO:0007669"/>
    <property type="project" value="InterPro"/>
</dbReference>
<dbReference type="PANTHER" id="PTHR32195">
    <property type="entry name" value="OS07G0662800 PROTEIN"/>
    <property type="match status" value="1"/>
</dbReference>
<evidence type="ECO:0000313" key="10">
    <source>
        <dbReference type="Proteomes" id="UP000255239"/>
    </source>
</evidence>
<keyword evidence="6 8" id="KW-1133">Transmembrane helix</keyword>
<sequence>MSENSTFSPVLTGRERTAVPAKSLSFVEGVSMIVGTNIGAGVLSIAYASSKAGFLPLLFWLVLVGSLTTVTMLYVAESTLRTRKTSAAQWIIEALRRRLWRADDVSLRLRQ</sequence>
<reference evidence="9 10" key="1">
    <citation type="submission" date="2018-06" db="EMBL/GenBank/DDBJ databases">
        <authorList>
            <consortium name="Pathogen Informatics"/>
            <person name="Doyle S."/>
        </authorList>
    </citation>
    <scope>NUCLEOTIDE SEQUENCE [LARGE SCALE GENOMIC DNA]</scope>
    <source>
        <strain evidence="9 10">NCTC11679</strain>
    </source>
</reference>
<keyword evidence="4" id="KW-0997">Cell inner membrane</keyword>
<dbReference type="AlphaFoldDB" id="A0A378AYK4"/>
<evidence type="ECO:0000256" key="4">
    <source>
        <dbReference type="ARBA" id="ARBA00022519"/>
    </source>
</evidence>
<evidence type="ECO:0000256" key="6">
    <source>
        <dbReference type="ARBA" id="ARBA00022989"/>
    </source>
</evidence>
<evidence type="ECO:0000256" key="3">
    <source>
        <dbReference type="ARBA" id="ARBA00022475"/>
    </source>
</evidence>
<evidence type="ECO:0000256" key="1">
    <source>
        <dbReference type="ARBA" id="ARBA00004429"/>
    </source>
</evidence>
<gene>
    <name evidence="9" type="ORF">NCTC11679_00337</name>
</gene>
<dbReference type="Proteomes" id="UP000255239">
    <property type="component" value="Unassembled WGS sequence"/>
</dbReference>
<keyword evidence="5 8" id="KW-0812">Transmembrane</keyword>
<evidence type="ECO:0000256" key="8">
    <source>
        <dbReference type="SAM" id="Phobius"/>
    </source>
</evidence>
<feature type="transmembrane region" description="Helical" evidence="8">
    <location>
        <begin position="54"/>
        <end position="76"/>
    </location>
</feature>
<dbReference type="PANTHER" id="PTHR32195:SF26">
    <property type="entry name" value="TRYPTOPHAN OR TYROSINE TRANSPORTER PROTEIN"/>
    <property type="match status" value="1"/>
</dbReference>
<keyword evidence="3" id="KW-1003">Cell membrane</keyword>
<proteinExistence type="predicted"/>
<organism evidence="9 10">
    <name type="scientific">Klebsiella pneumoniae</name>
    <dbReference type="NCBI Taxonomy" id="573"/>
    <lineage>
        <taxon>Bacteria</taxon>
        <taxon>Pseudomonadati</taxon>
        <taxon>Pseudomonadota</taxon>
        <taxon>Gammaproteobacteria</taxon>
        <taxon>Enterobacterales</taxon>
        <taxon>Enterobacteriaceae</taxon>
        <taxon>Klebsiella/Raoultella group</taxon>
        <taxon>Klebsiella</taxon>
        <taxon>Klebsiella pneumoniae complex</taxon>
    </lineage>
</organism>
<keyword evidence="2" id="KW-0813">Transport</keyword>